<reference evidence="1 2" key="2">
    <citation type="submission" date="2015-02" db="EMBL/GenBank/DDBJ databases">
        <title>The complete genome of Sphingomonas hengshuiensis sp. WHSC-8 isolated from soil of Hengshui Lake.</title>
        <authorList>
            <person name="Wei S."/>
            <person name="Guo J."/>
            <person name="Su C."/>
            <person name="Wu R."/>
            <person name="Zhang Z."/>
            <person name="Liang K."/>
            <person name="Li H."/>
            <person name="Wang T."/>
            <person name="Liu H."/>
            <person name="Zhang C."/>
            <person name="Li Z."/>
            <person name="Wang Q."/>
            <person name="Meng J."/>
        </authorList>
    </citation>
    <scope>NUCLEOTIDE SEQUENCE [LARGE SCALE GENOMIC DNA]</scope>
    <source>
        <strain evidence="1 2">WHSC-8</strain>
    </source>
</reference>
<proteinExistence type="predicted"/>
<keyword evidence="2" id="KW-1185">Reference proteome</keyword>
<organism evidence="1 2">
    <name type="scientific">Sphingomonas hengshuiensis</name>
    <dbReference type="NCBI Taxonomy" id="1609977"/>
    <lineage>
        <taxon>Bacteria</taxon>
        <taxon>Pseudomonadati</taxon>
        <taxon>Pseudomonadota</taxon>
        <taxon>Alphaproteobacteria</taxon>
        <taxon>Sphingomonadales</taxon>
        <taxon>Sphingomonadaceae</taxon>
        <taxon>Sphingomonas</taxon>
    </lineage>
</organism>
<dbReference type="Proteomes" id="UP000032300">
    <property type="component" value="Chromosome"/>
</dbReference>
<gene>
    <name evidence="1" type="ORF">TS85_14215</name>
</gene>
<protein>
    <submittedName>
        <fullName evidence="1">Uncharacterized protein</fullName>
    </submittedName>
</protein>
<dbReference type="RefSeq" id="WP_044333026.1">
    <property type="nucleotide sequence ID" value="NZ_CP010836.1"/>
</dbReference>
<reference evidence="1 2" key="1">
    <citation type="journal article" date="2015" name="Int. J. Syst. Evol. Microbiol.">
        <title>Sphingomonas hengshuiensis sp. nov., isolated from lake wetland.</title>
        <authorList>
            <person name="Wei S."/>
            <person name="Wang T."/>
            <person name="Liu H."/>
            <person name="Zhang C."/>
            <person name="Guo J."/>
            <person name="Wang Q."/>
            <person name="Liang K."/>
            <person name="Zhang Z."/>
        </authorList>
    </citation>
    <scope>NUCLEOTIDE SEQUENCE [LARGE SCALE GENOMIC DNA]</scope>
    <source>
        <strain evidence="1 2">WHSC-8</strain>
    </source>
</reference>
<accession>A0A7U4J9K5</accession>
<sequence length="249" mass="26985">MTMMTELAARKQPINLAIVHVDPDAFVAHFLPWLEITTFLTAQRQGLATVPADGRPPALTAQQRAGGTAHEIGNDTLAAFCMTAAMQGDSAAVDRVEQALVAQLGRDFPGNVGLWHFRAEIAAPVTLDDFVGQAGRKMLAGEIAPPPMRGGESWNTGLRFLEKALGSNFRSEIVYPLALWTRARWAELVDKGLTFMAHVEDNLPLLRGALGEPRNDAAFVANMLLLGGPAVEMDMQESVEGMLRSLARR</sequence>
<evidence type="ECO:0000313" key="2">
    <source>
        <dbReference type="Proteomes" id="UP000032300"/>
    </source>
</evidence>
<dbReference type="KEGG" id="sphi:TS85_14215"/>
<dbReference type="OrthoDB" id="8438227at2"/>
<name>A0A7U4J9K5_9SPHN</name>
<dbReference type="EMBL" id="CP010836">
    <property type="protein sequence ID" value="AJP72682.1"/>
    <property type="molecule type" value="Genomic_DNA"/>
</dbReference>
<dbReference type="AlphaFoldDB" id="A0A7U4J9K5"/>
<evidence type="ECO:0000313" key="1">
    <source>
        <dbReference type="EMBL" id="AJP72682.1"/>
    </source>
</evidence>